<feature type="signal peptide" evidence="1">
    <location>
        <begin position="1"/>
        <end position="21"/>
    </location>
</feature>
<evidence type="ECO:0000259" key="2">
    <source>
        <dbReference type="Pfam" id="PF13201"/>
    </source>
</evidence>
<dbReference type="EMBL" id="NFHB01000001">
    <property type="protein sequence ID" value="OUN04921.1"/>
    <property type="molecule type" value="Genomic_DNA"/>
</dbReference>
<organism evidence="3 4">
    <name type="scientific">Alistipes onderdonkii</name>
    <dbReference type="NCBI Taxonomy" id="328813"/>
    <lineage>
        <taxon>Bacteria</taxon>
        <taxon>Pseudomonadati</taxon>
        <taxon>Bacteroidota</taxon>
        <taxon>Bacteroidia</taxon>
        <taxon>Bacteroidales</taxon>
        <taxon>Rikenellaceae</taxon>
        <taxon>Alistipes</taxon>
    </lineage>
</organism>
<dbReference type="OrthoDB" id="1004098at2"/>
<protein>
    <recommendedName>
        <fullName evidence="2">Putative carbohydrate metabolism domain-containing protein</fullName>
    </recommendedName>
</protein>
<reference evidence="4" key="1">
    <citation type="submission" date="2017-04" db="EMBL/GenBank/DDBJ databases">
        <title>Function of individual gut microbiota members based on whole genome sequencing of pure cultures obtained from chicken caecum.</title>
        <authorList>
            <person name="Medvecky M."/>
            <person name="Cejkova D."/>
            <person name="Polansky O."/>
            <person name="Karasova D."/>
            <person name="Kubasova T."/>
            <person name="Cizek A."/>
            <person name="Rychlik I."/>
        </authorList>
    </citation>
    <scope>NUCLEOTIDE SEQUENCE [LARGE SCALE GENOMIC DNA]</scope>
    <source>
        <strain evidence="4">An90</strain>
    </source>
</reference>
<keyword evidence="1" id="KW-0732">Signal</keyword>
<dbReference type="eggNOG" id="ENOG502ZBDE">
    <property type="taxonomic scope" value="Bacteria"/>
</dbReference>
<dbReference type="Proteomes" id="UP000195772">
    <property type="component" value="Unassembled WGS sequence"/>
</dbReference>
<sequence length="562" mass="60623">MKYLRILFSAAALLLAASCIENDLPYPTIELSIRSIEGEGFTVTGISLVNRTVTLTLDEKTDIRKVTIDKAEFDVATSNPMMTDKEKFISQIRTSQPLSGEFDLRAPLYVTLSLYQDYEWTIVAEQPIARSFTVAGQIGSTLIDTQARTATAYVAEGTDLKAVTVTSLKLGPADITAYSPTAEELSATGFETVRLVDVTCHGRTERWMLHVQPTNVKIGVREIDLWNNTAVVTTMVTPEDYATAEIQYRLKGTADWQTTQKGAQDESGIFTSSIAPEWTSLTNDAGIPVKRLVTTKGVYAGQTYEFRLLVGGQQTETAEYTAPAGDTIPDGNMENPGLSCFTSENTNAEFWASGNNSFARSLCTQGTYAGMGGSYCAKLAAAAPPIVSIAAGNLMSGIFYKDGLTTGVVEFGQPYNWTARPSGMKVKYHATLGAIDASKHSGAPVGIGDPDKARIFVAIVDWSSRHRVASGTGAPTGTWDPAETTQTAEGKLIAYGSLFIDKSTEGGQLVEATLPLNFYDPAAARPTGKYSIIISCSTSAYGDYMVGCTTNVMYVDDFQWVY</sequence>
<dbReference type="RefSeq" id="WP_087400986.1">
    <property type="nucleotide sequence ID" value="NZ_NFHB01000001.1"/>
</dbReference>
<evidence type="ECO:0000313" key="4">
    <source>
        <dbReference type="Proteomes" id="UP000195772"/>
    </source>
</evidence>
<proteinExistence type="predicted"/>
<accession>A0A1Y3QZ04</accession>
<evidence type="ECO:0000256" key="1">
    <source>
        <dbReference type="SAM" id="SignalP"/>
    </source>
</evidence>
<dbReference type="AlphaFoldDB" id="A0A1Y3QZ04"/>
<feature type="domain" description="Putative carbohydrate metabolism" evidence="2">
    <location>
        <begin position="346"/>
        <end position="559"/>
    </location>
</feature>
<dbReference type="InterPro" id="IPR038653">
    <property type="entry name" value="Put_CMD_sf"/>
</dbReference>
<dbReference type="PROSITE" id="PS51257">
    <property type="entry name" value="PROKAR_LIPOPROTEIN"/>
    <property type="match status" value="1"/>
</dbReference>
<dbReference type="Gene3D" id="2.60.120.890">
    <property type="entry name" value="BT2081, beta-jelly-roll domain"/>
    <property type="match status" value="1"/>
</dbReference>
<name>A0A1Y3QZ04_9BACT</name>
<dbReference type="InterPro" id="IPR025112">
    <property type="entry name" value="PCMD"/>
</dbReference>
<gene>
    <name evidence="3" type="ORF">B5G41_01020</name>
</gene>
<dbReference type="Pfam" id="PF13201">
    <property type="entry name" value="PCMD"/>
    <property type="match status" value="1"/>
</dbReference>
<feature type="chain" id="PRO_5013141907" description="Putative carbohydrate metabolism domain-containing protein" evidence="1">
    <location>
        <begin position="22"/>
        <end position="562"/>
    </location>
</feature>
<evidence type="ECO:0000313" key="3">
    <source>
        <dbReference type="EMBL" id="OUN04921.1"/>
    </source>
</evidence>
<comment type="caution">
    <text evidence="3">The sequence shown here is derived from an EMBL/GenBank/DDBJ whole genome shotgun (WGS) entry which is preliminary data.</text>
</comment>